<evidence type="ECO:0000256" key="1">
    <source>
        <dbReference type="ARBA" id="ARBA00005189"/>
    </source>
</evidence>
<dbReference type="Pfam" id="PF02666">
    <property type="entry name" value="PS_Dcarbxylase"/>
    <property type="match status" value="1"/>
</dbReference>
<comment type="pathway">
    <text evidence="1">Lipid metabolism.</text>
</comment>
<protein>
    <recommendedName>
        <fullName evidence="12">Phosphatidylserine decarboxylase proenzyme</fullName>
        <ecNumber evidence="12">4.1.1.65</ecNumber>
    </recommendedName>
    <component>
        <recommendedName>
            <fullName evidence="12">Phosphatidylserine decarboxylase alpha chain</fullName>
        </recommendedName>
    </component>
    <component>
        <recommendedName>
            <fullName evidence="12">Phosphatidylserine decarboxylase beta chain</fullName>
        </recommendedName>
    </component>
</protein>
<dbReference type="HAMAP" id="MF_00662">
    <property type="entry name" value="PS_decarb_PSD_B_type1"/>
    <property type="match status" value="1"/>
</dbReference>
<evidence type="ECO:0000256" key="11">
    <source>
        <dbReference type="ARBA" id="ARBA00023317"/>
    </source>
</evidence>
<keyword evidence="11 12" id="KW-0670">Pyruvate</keyword>
<dbReference type="AlphaFoldDB" id="A0A1H2VH46"/>
<keyword evidence="8 12" id="KW-0594">Phospholipid biosynthesis</keyword>
<feature type="chain" id="PRO_5023261912" description="Phosphatidylserine decarboxylase beta chain" evidence="12">
    <location>
        <begin position="1"/>
        <end position="246"/>
    </location>
</feature>
<reference evidence="13 14" key="1">
    <citation type="submission" date="2016-10" db="EMBL/GenBank/DDBJ databases">
        <authorList>
            <person name="de Groot N.N."/>
        </authorList>
    </citation>
    <scope>NUCLEOTIDE SEQUENCE [LARGE SCALE GENOMIC DNA]</scope>
    <source>
        <strain evidence="13 14">DSM 45610</strain>
    </source>
</reference>
<evidence type="ECO:0000256" key="5">
    <source>
        <dbReference type="ARBA" id="ARBA00023098"/>
    </source>
</evidence>
<dbReference type="STRING" id="1048340.SAMN05444487_105106"/>
<feature type="modified residue" description="Pyruvic acid (Ser); by autocatalysis" evidence="12">
    <location>
        <position position="247"/>
    </location>
</feature>
<evidence type="ECO:0000313" key="14">
    <source>
        <dbReference type="Proteomes" id="UP000198534"/>
    </source>
</evidence>
<evidence type="ECO:0000313" key="13">
    <source>
        <dbReference type="EMBL" id="SDW67641.1"/>
    </source>
</evidence>
<gene>
    <name evidence="12" type="primary">psd</name>
    <name evidence="13" type="ORF">SAMN05444487_105106</name>
</gene>
<evidence type="ECO:0000256" key="4">
    <source>
        <dbReference type="ARBA" id="ARBA00022793"/>
    </source>
</evidence>
<dbReference type="EMBL" id="FNNQ01000005">
    <property type="protein sequence ID" value="SDW67641.1"/>
    <property type="molecule type" value="Genomic_DNA"/>
</dbReference>
<proteinExistence type="inferred from homology"/>
<comment type="subunit">
    <text evidence="12">Heterodimer of a large membrane-associated beta subunit and a small pyruvoyl-containing alpha subunit.</text>
</comment>
<dbReference type="InterPro" id="IPR033177">
    <property type="entry name" value="PSD-B"/>
</dbReference>
<keyword evidence="4 12" id="KW-0210">Decarboxylase</keyword>
<feature type="active site" description="Charge relay system; for autoendoproteolytic cleavage activity" evidence="12">
    <location>
        <position position="86"/>
    </location>
</feature>
<dbReference type="InterPro" id="IPR003817">
    <property type="entry name" value="PS_Dcarbxylase"/>
</dbReference>
<evidence type="ECO:0000256" key="9">
    <source>
        <dbReference type="ARBA" id="ARBA00023239"/>
    </source>
</evidence>
<dbReference type="Proteomes" id="UP000198534">
    <property type="component" value="Unassembled WGS sequence"/>
</dbReference>
<evidence type="ECO:0000256" key="8">
    <source>
        <dbReference type="ARBA" id="ARBA00023209"/>
    </source>
</evidence>
<sequence>MKEQLLITVLKALPKKTISRWMGSFSRTSFSRRFIPFYIKRFNVDISEAEHPVTAYPTLLDFFVRDLKEGVRPIDSDPEVITSPVDGAVSQKGCIAEGTMLQAKGVTYSLEALLAEDSLLAAQFAGGDFLTLYLSPRDYHRIHAPVSGKVTALTYVPGTLFPVNELGVQRVHGLFARNERLITLMDSPCGKVAVIKVGATNVGSIRVNYEPEVCTNHPKQKKIVRREYSTPAWLDKGEEMGRFEFGSTVILLFQKNRVKWIKDLKAGVPVRMGEALARKAQS</sequence>
<comment type="catalytic activity">
    <reaction evidence="12">
        <text>a 1,2-diacyl-sn-glycero-3-phospho-L-serine + H(+) = a 1,2-diacyl-sn-glycero-3-phosphoethanolamine + CO2</text>
        <dbReference type="Rhea" id="RHEA:20828"/>
        <dbReference type="ChEBI" id="CHEBI:15378"/>
        <dbReference type="ChEBI" id="CHEBI:16526"/>
        <dbReference type="ChEBI" id="CHEBI:57262"/>
        <dbReference type="ChEBI" id="CHEBI:64612"/>
        <dbReference type="EC" id="4.1.1.65"/>
    </reaction>
</comment>
<evidence type="ECO:0000256" key="3">
    <source>
        <dbReference type="ARBA" id="ARBA00022516"/>
    </source>
</evidence>
<keyword evidence="9 12" id="KW-0456">Lyase</keyword>
<comment type="PTM">
    <text evidence="12">Is synthesized initially as an inactive proenzyme. Formation of the active enzyme involves a self-maturation process in which the active site pyruvoyl group is generated from an internal serine residue via an autocatalytic post-translational modification. Two non-identical subunits are generated from the proenzyme in this reaction, and the pyruvate is formed at the N-terminus of the alpha chain, which is derived from the carboxyl end of the proenzyme. The autoendoproteolytic cleavage occurs by a canonical serine protease mechanism, in which the side chain hydroxyl group of the serine supplies its oxygen atom to form the C-terminus of the beta chain, while the remainder of the serine residue undergoes an oxidative deamination to produce ammonia and the pyruvoyl prosthetic group on the alpha chain. During this reaction, the Ser that is part of the protease active site of the proenzyme becomes the pyruvoyl prosthetic group, which constitutes an essential element of the active site of the mature decarboxylase.</text>
</comment>
<keyword evidence="6 12" id="KW-0472">Membrane</keyword>
<evidence type="ECO:0000256" key="7">
    <source>
        <dbReference type="ARBA" id="ARBA00023145"/>
    </source>
</evidence>
<feature type="active site" description="Schiff-base intermediate with substrate; via pyruvic acid; for decarboxylase activity" evidence="12">
    <location>
        <position position="247"/>
    </location>
</feature>
<keyword evidence="10 12" id="KW-1208">Phospholipid metabolism</keyword>
<name>A0A1H2VH46_9BACL</name>
<dbReference type="InterPro" id="IPR033178">
    <property type="entry name" value="PSD_type1_pro"/>
</dbReference>
<dbReference type="GO" id="GO:0006646">
    <property type="term" value="P:phosphatidylethanolamine biosynthetic process"/>
    <property type="evidence" value="ECO:0007669"/>
    <property type="project" value="UniProtKB-UniRule"/>
</dbReference>
<comment type="pathway">
    <text evidence="12">Phospholipid metabolism; phosphatidylethanolamine biosynthesis; phosphatidylethanolamine from CDP-diacylglycerol: step 2/2.</text>
</comment>
<keyword evidence="2 12" id="KW-1003">Cell membrane</keyword>
<dbReference type="NCBIfam" id="TIGR00163">
    <property type="entry name" value="PS_decarb"/>
    <property type="match status" value="1"/>
</dbReference>
<dbReference type="OrthoDB" id="9802030at2"/>
<comment type="subcellular location">
    <subcellularLocation>
        <location evidence="12">Cell membrane</location>
        <topology evidence="12">Peripheral membrane protein</topology>
    </subcellularLocation>
</comment>
<dbReference type="EC" id="4.1.1.65" evidence="12"/>
<accession>A0A1H2VH46</accession>
<dbReference type="RefSeq" id="WP_091738096.1">
    <property type="nucleotide sequence ID" value="NZ_FNNQ01000005.1"/>
</dbReference>
<feature type="active site" description="Charge relay system; for autoendoproteolytic cleavage activity" evidence="12">
    <location>
        <position position="247"/>
    </location>
</feature>
<comment type="function">
    <text evidence="12">Catalyzes the formation of phosphatidylethanolamine (PtdEtn) from phosphatidylserine (PtdSer).</text>
</comment>
<feature type="active site" description="Charge relay system; for autoendoproteolytic cleavage activity" evidence="12">
    <location>
        <position position="143"/>
    </location>
</feature>
<evidence type="ECO:0000256" key="10">
    <source>
        <dbReference type="ARBA" id="ARBA00023264"/>
    </source>
</evidence>
<comment type="similarity">
    <text evidence="12">Belongs to the phosphatidylserine decarboxylase family. PSD-B subfamily. Prokaryotic type I sub-subfamily.</text>
</comment>
<keyword evidence="14" id="KW-1185">Reference proteome</keyword>
<keyword evidence="3 12" id="KW-0444">Lipid biosynthesis</keyword>
<keyword evidence="7 12" id="KW-0865">Zymogen</keyword>
<feature type="site" description="Cleavage (non-hydrolytic); by autocatalysis" evidence="12">
    <location>
        <begin position="246"/>
        <end position="247"/>
    </location>
</feature>
<keyword evidence="5 12" id="KW-0443">Lipid metabolism</keyword>
<comment type="cofactor">
    <cofactor evidence="12">
        <name>pyruvate</name>
        <dbReference type="ChEBI" id="CHEBI:15361"/>
    </cofactor>
    <text evidence="12">Binds 1 pyruvoyl group covalently per subunit.</text>
</comment>
<dbReference type="GO" id="GO:0005886">
    <property type="term" value="C:plasma membrane"/>
    <property type="evidence" value="ECO:0007669"/>
    <property type="project" value="UniProtKB-SubCell"/>
</dbReference>
<dbReference type="PANTHER" id="PTHR10067">
    <property type="entry name" value="PHOSPHATIDYLSERINE DECARBOXYLASE"/>
    <property type="match status" value="1"/>
</dbReference>
<organism evidence="13 14">
    <name type="scientific">Marininema mesophilum</name>
    <dbReference type="NCBI Taxonomy" id="1048340"/>
    <lineage>
        <taxon>Bacteria</taxon>
        <taxon>Bacillati</taxon>
        <taxon>Bacillota</taxon>
        <taxon>Bacilli</taxon>
        <taxon>Bacillales</taxon>
        <taxon>Thermoactinomycetaceae</taxon>
        <taxon>Marininema</taxon>
    </lineage>
</organism>
<dbReference type="PANTHER" id="PTHR10067:SF6">
    <property type="entry name" value="PHOSPHATIDYLSERINE DECARBOXYLASE PROENZYME, MITOCHONDRIAL"/>
    <property type="match status" value="1"/>
</dbReference>
<evidence type="ECO:0000256" key="12">
    <source>
        <dbReference type="HAMAP-Rule" id="MF_00662"/>
    </source>
</evidence>
<dbReference type="UniPathway" id="UPA00558">
    <property type="reaction ID" value="UER00616"/>
</dbReference>
<dbReference type="GO" id="GO:0004609">
    <property type="term" value="F:phosphatidylserine decarboxylase activity"/>
    <property type="evidence" value="ECO:0007669"/>
    <property type="project" value="UniProtKB-UniRule"/>
</dbReference>
<evidence type="ECO:0000256" key="6">
    <source>
        <dbReference type="ARBA" id="ARBA00023136"/>
    </source>
</evidence>
<evidence type="ECO:0000256" key="2">
    <source>
        <dbReference type="ARBA" id="ARBA00022475"/>
    </source>
</evidence>
<feature type="chain" id="PRO_5023261911" description="Phosphatidylserine decarboxylase alpha chain" evidence="12">
    <location>
        <begin position="247"/>
        <end position="282"/>
    </location>
</feature>